<evidence type="ECO:0000313" key="12">
    <source>
        <dbReference type="EMBL" id="KAF7347501.1"/>
    </source>
</evidence>
<dbReference type="GO" id="GO:0045259">
    <property type="term" value="C:proton-transporting ATP synthase complex"/>
    <property type="evidence" value="ECO:0007669"/>
    <property type="project" value="UniProtKB-KW"/>
</dbReference>
<evidence type="ECO:0000256" key="2">
    <source>
        <dbReference type="ARBA" id="ARBA00007333"/>
    </source>
</evidence>
<dbReference type="GO" id="GO:0015986">
    <property type="term" value="P:proton motive force-driven ATP synthesis"/>
    <property type="evidence" value="ECO:0007669"/>
    <property type="project" value="InterPro"/>
</dbReference>
<keyword evidence="13" id="KW-1185">Reference proteome</keyword>
<comment type="subcellular location">
    <subcellularLocation>
        <location evidence="1">Mitochondrion inner membrane</location>
    </subcellularLocation>
</comment>
<evidence type="ECO:0000256" key="3">
    <source>
        <dbReference type="ARBA" id="ARBA00022448"/>
    </source>
</evidence>
<feature type="region of interest" description="Disordered" evidence="11">
    <location>
        <begin position="329"/>
        <end position="348"/>
    </location>
</feature>
<dbReference type="EMBL" id="JACAZI010000012">
    <property type="protein sequence ID" value="KAF7347501.1"/>
    <property type="molecule type" value="Genomic_DNA"/>
</dbReference>
<protein>
    <submittedName>
        <fullName evidence="12">WD-REPEATS-REGION domain-containing protein</fullName>
    </submittedName>
</protein>
<comment type="similarity">
    <text evidence="2">Belongs to the ATPase e subunit family.</text>
</comment>
<dbReference type="Proteomes" id="UP000620124">
    <property type="component" value="Unassembled WGS sequence"/>
</dbReference>
<evidence type="ECO:0000256" key="4">
    <source>
        <dbReference type="ARBA" id="ARBA00022547"/>
    </source>
</evidence>
<feature type="compositionally biased region" description="Basic and acidic residues" evidence="11">
    <location>
        <begin position="417"/>
        <end position="430"/>
    </location>
</feature>
<dbReference type="OrthoDB" id="3070249at2759"/>
<evidence type="ECO:0000256" key="7">
    <source>
        <dbReference type="ARBA" id="ARBA00023065"/>
    </source>
</evidence>
<keyword evidence="3" id="KW-0813">Transport</keyword>
<keyword evidence="9" id="KW-0472">Membrane</keyword>
<keyword evidence="5" id="KW-0375">Hydrogen ion transport</keyword>
<dbReference type="InterPro" id="IPR008386">
    <property type="entry name" value="ATP_synth_F0_esu_mt"/>
</dbReference>
<feature type="compositionally biased region" description="Low complexity" evidence="11">
    <location>
        <begin position="169"/>
        <end position="187"/>
    </location>
</feature>
<name>A0A8H7CTI3_9AGAR</name>
<gene>
    <name evidence="12" type="ORF">MVEN_01506300</name>
</gene>
<feature type="region of interest" description="Disordered" evidence="11">
    <location>
        <begin position="757"/>
        <end position="869"/>
    </location>
</feature>
<feature type="compositionally biased region" description="Low complexity" evidence="11">
    <location>
        <begin position="765"/>
        <end position="777"/>
    </location>
</feature>
<evidence type="ECO:0000256" key="9">
    <source>
        <dbReference type="ARBA" id="ARBA00023136"/>
    </source>
</evidence>
<evidence type="ECO:0000256" key="11">
    <source>
        <dbReference type="SAM" id="MobiDB-lite"/>
    </source>
</evidence>
<evidence type="ECO:0000256" key="5">
    <source>
        <dbReference type="ARBA" id="ARBA00022781"/>
    </source>
</evidence>
<feature type="compositionally biased region" description="Polar residues" evidence="11">
    <location>
        <begin position="196"/>
        <end position="226"/>
    </location>
</feature>
<feature type="compositionally biased region" description="Polar residues" evidence="11">
    <location>
        <begin position="62"/>
        <end position="71"/>
    </location>
</feature>
<feature type="region of interest" description="Disordered" evidence="11">
    <location>
        <begin position="24"/>
        <end position="74"/>
    </location>
</feature>
<feature type="compositionally biased region" description="Basic and acidic residues" evidence="11">
    <location>
        <begin position="447"/>
        <end position="462"/>
    </location>
</feature>
<accession>A0A8H7CTI3</accession>
<keyword evidence="4" id="KW-0138">CF(0)</keyword>
<feature type="compositionally biased region" description="Low complexity" evidence="11">
    <location>
        <begin position="850"/>
        <end position="869"/>
    </location>
</feature>
<dbReference type="AlphaFoldDB" id="A0A8H7CTI3"/>
<feature type="compositionally biased region" description="Low complexity" evidence="11">
    <location>
        <begin position="580"/>
        <end position="594"/>
    </location>
</feature>
<sequence>MSSFAPAAGTGASSHYPNAVYQGVFSQHPPLPVNVPPVQAQDAPTTESAGPPRECSVRGCSNPVQPSTDPMSNKKMCASCREKHRGYASTKRARRKAEKTLVNKLSATSAGTPDAESLSVSWANQSSPVAQFASEPSQAPPSQAPVPWVVDPALYLQPSTSSSTLANALTLQPSTSTPTTSIPPSSTLARRDDQVHSTTHSVSQPTQNYVSPVLPNTSVSTPTTPAGTGEAIPLPSGPRFCSVKGCKAIIVESIEVYPYKMCQPCRSRYRNYGITKRAKWKAERETFQRELEGLRAKEDERRAANGLPALSSSEEELRAWELSVIDEQVPLPPGHSSGDASPSGKRLITSAPLPARMCTVSHCHNLLPGFYRFKRCETHRIQNRFHSKLKRGREKIEKGFMLPDGTLLVTPGPIKIKKNEEPKEPKEPKEKKKAANAPPVEQTNDDVPDKEGGGEAETKAAEKATQTAGLPPTFVNITVDASNPIPGPSSSVADSSSGESAANVPTPISLGPGESVIVAPVSYPPGYTSTSTLLTVNEPPPDKSSQAETVSSSGVRPARKYRKWPRYDKDGNLVDPGSEPSPSAATKSAAPSTAPILQTFPPTLQTLPPTVPPTLQTLPPQPIPGVPSSAYPYPPAPGPYPYYLPPPSYYGMPPGSAPGQPPMMFIPFAYPHMPPPAPGDSGKPSAAPGPPAAMPYPYYMPPPAPSDKSGGASGPPTAMPYPYYPYALPPLPPGYGVPQHPPHASYTYPSGPAGGYQSPYAAYETQSQSQAQSTSVSAPPPPPPSAVVNGPGYTYYRYRLESAKNPAPAPEKNEEQPSKRRRLSEENTVQQPSREKEAPAAVPAPPPAATAPLADTSASPPSDTPAAPDQTAVMDVEAQSSAPTAPSQRLCGGKTCNRALPTGASGPLCEKCRSKMKRKQALTKQRFKLEPKKIAALKSVAAYQKRPSATILEQTWDLPLLMCDSTFSLDIPLTQRRIRTDPQVVRYTALFTGVVYGWYHRRTLQAAHDVHKIEAATHHQEHLIAQAKEAWRKKQEAPKTAADTLVTDPEDPRFDLEKLIKRWEATS</sequence>
<evidence type="ECO:0000256" key="1">
    <source>
        <dbReference type="ARBA" id="ARBA00004273"/>
    </source>
</evidence>
<keyword evidence="8" id="KW-0496">Mitochondrion</keyword>
<dbReference type="Pfam" id="PF05680">
    <property type="entry name" value="ATP-synt_E"/>
    <property type="match status" value="1"/>
</dbReference>
<proteinExistence type="inferred from homology"/>
<dbReference type="GO" id="GO:0005743">
    <property type="term" value="C:mitochondrial inner membrane"/>
    <property type="evidence" value="ECO:0007669"/>
    <property type="project" value="UniProtKB-SubCell"/>
</dbReference>
<keyword evidence="6" id="KW-0999">Mitochondrion inner membrane</keyword>
<feature type="region of interest" description="Disordered" evidence="11">
    <location>
        <begin position="169"/>
        <end position="233"/>
    </location>
</feature>
<evidence type="ECO:0000313" key="13">
    <source>
        <dbReference type="Proteomes" id="UP000620124"/>
    </source>
</evidence>
<evidence type="ECO:0000256" key="6">
    <source>
        <dbReference type="ARBA" id="ARBA00022792"/>
    </source>
</evidence>
<feature type="region of interest" description="Disordered" evidence="11">
    <location>
        <begin position="409"/>
        <end position="594"/>
    </location>
</feature>
<comment type="caution">
    <text evidence="12">The sequence shown here is derived from an EMBL/GenBank/DDBJ whole genome shotgun (WGS) entry which is preliminary data.</text>
</comment>
<feature type="compositionally biased region" description="Polar residues" evidence="11">
    <location>
        <begin position="543"/>
        <end position="554"/>
    </location>
</feature>
<evidence type="ECO:0000256" key="8">
    <source>
        <dbReference type="ARBA" id="ARBA00023128"/>
    </source>
</evidence>
<evidence type="ECO:0000256" key="10">
    <source>
        <dbReference type="ARBA" id="ARBA00023310"/>
    </source>
</evidence>
<keyword evidence="7" id="KW-0406">Ion transport</keyword>
<organism evidence="12 13">
    <name type="scientific">Mycena venus</name>
    <dbReference type="NCBI Taxonomy" id="2733690"/>
    <lineage>
        <taxon>Eukaryota</taxon>
        <taxon>Fungi</taxon>
        <taxon>Dikarya</taxon>
        <taxon>Basidiomycota</taxon>
        <taxon>Agaricomycotina</taxon>
        <taxon>Agaricomycetes</taxon>
        <taxon>Agaricomycetidae</taxon>
        <taxon>Agaricales</taxon>
        <taxon>Marasmiineae</taxon>
        <taxon>Mycenaceae</taxon>
        <taxon>Mycena</taxon>
    </lineage>
</organism>
<keyword evidence="10" id="KW-0066">ATP synthesis</keyword>
<reference evidence="12" key="1">
    <citation type="submission" date="2020-05" db="EMBL/GenBank/DDBJ databases">
        <title>Mycena genomes resolve the evolution of fungal bioluminescence.</title>
        <authorList>
            <person name="Tsai I.J."/>
        </authorList>
    </citation>
    <scope>NUCLEOTIDE SEQUENCE</scope>
    <source>
        <strain evidence="12">CCC161011</strain>
    </source>
</reference>
<dbReference type="GO" id="GO:0015078">
    <property type="term" value="F:proton transmembrane transporter activity"/>
    <property type="evidence" value="ECO:0007669"/>
    <property type="project" value="InterPro"/>
</dbReference>
<feature type="compositionally biased region" description="Low complexity" evidence="11">
    <location>
        <begin position="489"/>
        <end position="502"/>
    </location>
</feature>